<dbReference type="Proteomes" id="UP000278673">
    <property type="component" value="Unassembled WGS sequence"/>
</dbReference>
<comment type="caution">
    <text evidence="2">The sequence shown here is derived from an EMBL/GenBank/DDBJ whole genome shotgun (WGS) entry which is preliminary data.</text>
</comment>
<feature type="non-terminal residue" evidence="2">
    <location>
        <position position="159"/>
    </location>
</feature>
<keyword evidence="3" id="KW-1185">Reference proteome</keyword>
<proteinExistence type="predicted"/>
<feature type="compositionally biased region" description="Low complexity" evidence="1">
    <location>
        <begin position="136"/>
        <end position="148"/>
    </location>
</feature>
<sequence>MIDDFDDALALVNGPSGRGASPPGGPGGPDPFDGELSVEDEPRPEAGAGDEGGDPSGEDGTFRDAGGRRGDAADDRAGAPSEASGREGGHGARFFGDAGGLAASGRGSAPQDLDAAEAADAGHASAADRVPPGRSPAAQGPAVPGPQGRESAASGAARQ</sequence>
<organism evidence="2 3">
    <name type="scientific">Streptomyces triticirhizae</name>
    <dbReference type="NCBI Taxonomy" id="2483353"/>
    <lineage>
        <taxon>Bacteria</taxon>
        <taxon>Bacillati</taxon>
        <taxon>Actinomycetota</taxon>
        <taxon>Actinomycetes</taxon>
        <taxon>Kitasatosporales</taxon>
        <taxon>Streptomycetaceae</taxon>
        <taxon>Streptomyces</taxon>
    </lineage>
</organism>
<feature type="compositionally biased region" description="Basic and acidic residues" evidence="1">
    <location>
        <begin position="60"/>
        <end position="77"/>
    </location>
</feature>
<gene>
    <name evidence="2" type="ORF">EBN88_29970</name>
</gene>
<evidence type="ECO:0000313" key="3">
    <source>
        <dbReference type="Proteomes" id="UP000278673"/>
    </source>
</evidence>
<name>A0A3M2KLE5_9ACTN</name>
<dbReference type="AlphaFoldDB" id="A0A3M2KLE5"/>
<accession>A0A3M2KLE5</accession>
<reference evidence="2 3" key="1">
    <citation type="submission" date="2018-10" db="EMBL/GenBank/DDBJ databases">
        <title>Isolation, diversity and antifungal activity of actinobacteria from wheat.</title>
        <authorList>
            <person name="Han C."/>
        </authorList>
    </citation>
    <scope>NUCLEOTIDE SEQUENCE [LARGE SCALE GENOMIC DNA]</scope>
    <source>
        <strain evidence="2 3">NEAU-YY642</strain>
    </source>
</reference>
<protein>
    <submittedName>
        <fullName evidence="2">Uncharacterized protein</fullName>
    </submittedName>
</protein>
<feature type="region of interest" description="Disordered" evidence="1">
    <location>
        <begin position="1"/>
        <end position="159"/>
    </location>
</feature>
<evidence type="ECO:0000313" key="2">
    <source>
        <dbReference type="EMBL" id="RMI25831.1"/>
    </source>
</evidence>
<feature type="compositionally biased region" description="Low complexity" evidence="1">
    <location>
        <begin position="100"/>
        <end position="128"/>
    </location>
</feature>
<evidence type="ECO:0000256" key="1">
    <source>
        <dbReference type="SAM" id="MobiDB-lite"/>
    </source>
</evidence>
<dbReference type="EMBL" id="RFFJ01000402">
    <property type="protein sequence ID" value="RMI25831.1"/>
    <property type="molecule type" value="Genomic_DNA"/>
</dbReference>